<keyword evidence="2 11" id="KW-0031">Aminopeptidase</keyword>
<dbReference type="InterPro" id="IPR027268">
    <property type="entry name" value="Peptidase_M4/M1_CTD_sf"/>
</dbReference>
<evidence type="ECO:0000259" key="13">
    <source>
        <dbReference type="Pfam" id="PF11838"/>
    </source>
</evidence>
<dbReference type="Proteomes" id="UP000186851">
    <property type="component" value="Chromosome"/>
</dbReference>
<feature type="domain" description="Peptidase M1 membrane alanine aminopeptidase" evidence="12">
    <location>
        <begin position="217"/>
        <end position="434"/>
    </location>
</feature>
<dbReference type="CDD" id="cd09601">
    <property type="entry name" value="M1_APN-Q_like"/>
    <property type="match status" value="1"/>
</dbReference>
<dbReference type="InterPro" id="IPR034016">
    <property type="entry name" value="M1_APN-typ"/>
</dbReference>
<comment type="similarity">
    <text evidence="1 11">Belongs to the peptidase M1 family.</text>
</comment>
<evidence type="ECO:0000313" key="16">
    <source>
        <dbReference type="Proteomes" id="UP000186851"/>
    </source>
</evidence>
<feature type="binding site" evidence="9">
    <location>
        <position position="312"/>
    </location>
    <ligand>
        <name>Zn(2+)</name>
        <dbReference type="ChEBI" id="CHEBI:29105"/>
        <note>catalytic</note>
    </ligand>
</feature>
<protein>
    <recommendedName>
        <fullName evidence="11">Aminopeptidase</fullName>
        <ecNumber evidence="11">3.4.11.-</ecNumber>
    </recommendedName>
</protein>
<dbReference type="GO" id="GO:0043171">
    <property type="term" value="P:peptide catabolic process"/>
    <property type="evidence" value="ECO:0007669"/>
    <property type="project" value="TreeGrafter"/>
</dbReference>
<dbReference type="GO" id="GO:0008270">
    <property type="term" value="F:zinc ion binding"/>
    <property type="evidence" value="ECO:0007669"/>
    <property type="project" value="UniProtKB-UniRule"/>
</dbReference>
<evidence type="ECO:0000256" key="8">
    <source>
        <dbReference type="PIRSR" id="PIRSR634016-1"/>
    </source>
</evidence>
<dbReference type="InterPro" id="IPR050344">
    <property type="entry name" value="Peptidase_M1_aminopeptidases"/>
</dbReference>
<evidence type="ECO:0000259" key="14">
    <source>
        <dbReference type="Pfam" id="PF17900"/>
    </source>
</evidence>
<dbReference type="InterPro" id="IPR024571">
    <property type="entry name" value="ERAP1-like_C_dom"/>
</dbReference>
<dbReference type="PANTHER" id="PTHR11533">
    <property type="entry name" value="PROTEASE M1 ZINC METALLOPROTEASE"/>
    <property type="match status" value="1"/>
</dbReference>
<dbReference type="GO" id="GO:0005615">
    <property type="term" value="C:extracellular space"/>
    <property type="evidence" value="ECO:0007669"/>
    <property type="project" value="TreeGrafter"/>
</dbReference>
<evidence type="ECO:0000256" key="5">
    <source>
        <dbReference type="ARBA" id="ARBA00022801"/>
    </source>
</evidence>
<proteinExistence type="inferred from homology"/>
<dbReference type="GO" id="GO:0070006">
    <property type="term" value="F:metalloaminopeptidase activity"/>
    <property type="evidence" value="ECO:0007669"/>
    <property type="project" value="TreeGrafter"/>
</dbReference>
<dbReference type="Gene3D" id="1.10.390.10">
    <property type="entry name" value="Neutral Protease Domain 2"/>
    <property type="match status" value="1"/>
</dbReference>
<dbReference type="GO" id="GO:0042277">
    <property type="term" value="F:peptide binding"/>
    <property type="evidence" value="ECO:0007669"/>
    <property type="project" value="TreeGrafter"/>
</dbReference>
<dbReference type="PANTHER" id="PTHR11533:SF174">
    <property type="entry name" value="PUROMYCIN-SENSITIVE AMINOPEPTIDASE-RELATED"/>
    <property type="match status" value="1"/>
</dbReference>
<reference evidence="15" key="2">
    <citation type="journal article" date="2022" name="Nat. Microbiol.">
        <title>A closed Candidatus Odinarchaeum chromosome exposes Asgard archaeal viruses.</title>
        <authorList>
            <person name="Tamarit D."/>
            <person name="Caceres E.F."/>
            <person name="Krupovic M."/>
            <person name="Nijland R."/>
            <person name="Eme L."/>
            <person name="Robinson N.P."/>
            <person name="Ettema T.J.G."/>
        </authorList>
    </citation>
    <scope>NUCLEOTIDE SEQUENCE</scope>
    <source>
        <strain evidence="15">LCB_4</strain>
    </source>
</reference>
<evidence type="ECO:0000256" key="6">
    <source>
        <dbReference type="ARBA" id="ARBA00022833"/>
    </source>
</evidence>
<dbReference type="Gene3D" id="2.60.40.1730">
    <property type="entry name" value="tricorn interacting facor f3 domain"/>
    <property type="match status" value="1"/>
</dbReference>
<dbReference type="Pfam" id="PF01433">
    <property type="entry name" value="Peptidase_M1"/>
    <property type="match status" value="1"/>
</dbReference>
<organism evidence="15 16">
    <name type="scientific">Odinarchaeota yellowstonii (strain LCB_4)</name>
    <dbReference type="NCBI Taxonomy" id="1841599"/>
    <lineage>
        <taxon>Archaea</taxon>
        <taxon>Promethearchaeati</taxon>
        <taxon>Candidatus Odinarchaeota</taxon>
        <taxon>Candidatus Odinarchaeia</taxon>
        <taxon>Candidatus Odinarchaeales</taxon>
        <taxon>Candidatus Odinarchaeaceae</taxon>
        <taxon>Candidatus Odinarchaeum</taxon>
    </lineage>
</organism>
<evidence type="ECO:0000256" key="3">
    <source>
        <dbReference type="ARBA" id="ARBA00022670"/>
    </source>
</evidence>
<keyword evidence="4 9" id="KW-0479">Metal-binding</keyword>
<keyword evidence="6 9" id="KW-0862">Zinc</keyword>
<dbReference type="InterPro" id="IPR042097">
    <property type="entry name" value="Aminopeptidase_N-like_N_sf"/>
</dbReference>
<dbReference type="PRINTS" id="PR00756">
    <property type="entry name" value="ALADIPTASE"/>
</dbReference>
<dbReference type="EMBL" id="CP091871">
    <property type="protein sequence ID" value="WEU40255.1"/>
    <property type="molecule type" value="Genomic_DNA"/>
</dbReference>
<feature type="binding site" evidence="9">
    <location>
        <position position="293"/>
    </location>
    <ligand>
        <name>Zn(2+)</name>
        <dbReference type="ChEBI" id="CHEBI:29105"/>
        <note>catalytic</note>
    </ligand>
</feature>
<feature type="active site" description="Proton acceptor" evidence="8">
    <location>
        <position position="290"/>
    </location>
</feature>
<keyword evidence="7 11" id="KW-0482">Metalloprotease</keyword>
<feature type="binding site" evidence="9">
    <location>
        <position position="289"/>
    </location>
    <ligand>
        <name>Zn(2+)</name>
        <dbReference type="ChEBI" id="CHEBI:29105"/>
        <note>catalytic</note>
    </ligand>
</feature>
<dbReference type="InterPro" id="IPR045357">
    <property type="entry name" value="Aminopeptidase_N-like_N"/>
</dbReference>
<dbReference type="GO" id="GO:0005737">
    <property type="term" value="C:cytoplasm"/>
    <property type="evidence" value="ECO:0007669"/>
    <property type="project" value="TreeGrafter"/>
</dbReference>
<sequence>MKPLRYWIRLEPDLQAFKFKGFVSIDLKLGEPVSEVVLNVKDLAVKECTVIYRCEEDECEYNIIEEREELHVKLPRLIKGRAVLKISYEGVINDLMLGFYRSRFITASGEEKYIAVTQFEEQEARRAFPCFDHPSMKAVFNIELIVDEKLTAISNTEILEERRLNDGRKLVRFTPTPLLSTYLVFFAVGEFEALQDASSKPVIRVLTAPGKSVYAEYALKTAKEALKFMEKYTGLEYPTGKCDYISVQDFLFGAMENYGAITFRENLLLVYPKLTNRSGLVRITSIIAHETAHLWFGDIVTPLDWSDLWLNESFATYFSYAVMDHLHPDWESWDRFLLENTATALRRDSLKNTHPIQLPGNLPVNINTSTAPIIYNKGAAVLRMLIEYLGGDLFQKAVNVFIEKYAYKNASTTEYWSLFEQVSQIPVEEFAEKWFKQEGYPLIEASLESGDLQLKQSRFTYQLGEYEENWIIPVKLTVHRGENTRIIDYTLNKRTGKVNGIPGDAIVKLNSEGKGFYRVKYNIENLQGLGELAEKRILSAADRFNLENDFYAFTFRGDYSIGEYLYFLEKYYSRESSFLPAADITGNLLELNLISPHYKSKITGYAVKLCERILDEIGLQPGEDETPQRSELRSLTLWAATVSGSKKIREHCAQLLEKIIAGGEINSDLLPAALKAGVYADPSGLDYIRKRLDSNTTPETERVYLLNALGAVSDSQLLREALDYTLRKVAKNNIYIVLASAARNPVALNWLWSWFTDNIKLLEQLPLTHLGRVIATVTPFSGLKNISEVESFFNSYRSPGNLEEDTIKMALEELKVYAKTASRI</sequence>
<feature type="domain" description="Aminopeptidase N-like N-terminal" evidence="14">
    <location>
        <begin position="2"/>
        <end position="183"/>
    </location>
</feature>
<evidence type="ECO:0000313" key="15">
    <source>
        <dbReference type="EMBL" id="WEU40255.1"/>
    </source>
</evidence>
<dbReference type="EC" id="3.4.11.-" evidence="11"/>
<dbReference type="FunFam" id="1.10.390.10:FF:000006">
    <property type="entry name" value="Puromycin-sensitive aminopeptidase"/>
    <property type="match status" value="1"/>
</dbReference>
<gene>
    <name evidence="15" type="ORF">OdinLCB4_007250</name>
</gene>
<dbReference type="InterPro" id="IPR001930">
    <property type="entry name" value="Peptidase_M1"/>
</dbReference>
<dbReference type="Pfam" id="PF11838">
    <property type="entry name" value="ERAP1_C"/>
    <property type="match status" value="1"/>
</dbReference>
<evidence type="ECO:0000256" key="4">
    <source>
        <dbReference type="ARBA" id="ARBA00022723"/>
    </source>
</evidence>
<comment type="cofactor">
    <cofactor evidence="9 11">
        <name>Zn(2+)</name>
        <dbReference type="ChEBI" id="CHEBI:29105"/>
    </cofactor>
    <text evidence="9 11">Binds 1 zinc ion per subunit.</text>
</comment>
<feature type="site" description="Transition state stabilizer" evidence="10">
    <location>
        <position position="375"/>
    </location>
</feature>
<keyword evidence="3 11" id="KW-0645">Protease</keyword>
<name>A0AAF0IBD1_ODILC</name>
<dbReference type="Gene3D" id="1.25.50.20">
    <property type="match status" value="1"/>
</dbReference>
<dbReference type="GO" id="GO:0016020">
    <property type="term" value="C:membrane"/>
    <property type="evidence" value="ECO:0007669"/>
    <property type="project" value="TreeGrafter"/>
</dbReference>
<reference evidence="15" key="1">
    <citation type="journal article" date="2017" name="Nature">
        <title>Asgard archaea illuminate the origin of eukaryotic cellular complexity.</title>
        <authorList>
            <person name="Zaremba-Niedzwiedzka K."/>
            <person name="Caceres E.F."/>
            <person name="Saw J.H."/>
            <person name="Backstrom D."/>
            <person name="Juzokaite L."/>
            <person name="Vancaester E."/>
            <person name="Seitz K.W."/>
            <person name="Anantharaman K."/>
            <person name="Starnawski P."/>
            <person name="Kjeldsen K.U."/>
            <person name="Scott M.B."/>
            <person name="Nunoura T."/>
            <person name="Banfield J.F."/>
            <person name="Schramm A."/>
            <person name="Baker B.J."/>
            <person name="Spang A."/>
            <person name="Ettema T.J.G."/>
        </authorList>
    </citation>
    <scope>NUCLEOTIDE SEQUENCE</scope>
    <source>
        <strain evidence="15">LCB_4</strain>
    </source>
</reference>
<dbReference type="SUPFAM" id="SSF63737">
    <property type="entry name" value="Leukotriene A4 hydrolase N-terminal domain"/>
    <property type="match status" value="1"/>
</dbReference>
<evidence type="ECO:0000256" key="10">
    <source>
        <dbReference type="PIRSR" id="PIRSR634016-4"/>
    </source>
</evidence>
<evidence type="ECO:0000256" key="2">
    <source>
        <dbReference type="ARBA" id="ARBA00022438"/>
    </source>
</evidence>
<dbReference type="GO" id="GO:0006508">
    <property type="term" value="P:proteolysis"/>
    <property type="evidence" value="ECO:0007669"/>
    <property type="project" value="UniProtKB-KW"/>
</dbReference>
<evidence type="ECO:0000256" key="1">
    <source>
        <dbReference type="ARBA" id="ARBA00010136"/>
    </source>
</evidence>
<evidence type="ECO:0000256" key="11">
    <source>
        <dbReference type="RuleBase" id="RU364040"/>
    </source>
</evidence>
<evidence type="ECO:0000256" key="9">
    <source>
        <dbReference type="PIRSR" id="PIRSR634016-3"/>
    </source>
</evidence>
<dbReference type="SUPFAM" id="SSF55486">
    <property type="entry name" value="Metalloproteases ('zincins'), catalytic domain"/>
    <property type="match status" value="1"/>
</dbReference>
<evidence type="ECO:0000256" key="7">
    <source>
        <dbReference type="ARBA" id="ARBA00023049"/>
    </source>
</evidence>
<dbReference type="AlphaFoldDB" id="A0AAF0IBD1"/>
<dbReference type="KEGG" id="oyw:OdinLCB4_007250"/>
<accession>A0AAF0IBD1</accession>
<feature type="domain" description="ERAP1-like C-terminal" evidence="13">
    <location>
        <begin position="507"/>
        <end position="815"/>
    </location>
</feature>
<evidence type="ECO:0000259" key="12">
    <source>
        <dbReference type="Pfam" id="PF01433"/>
    </source>
</evidence>
<dbReference type="InterPro" id="IPR014782">
    <property type="entry name" value="Peptidase_M1_dom"/>
</dbReference>
<dbReference type="Pfam" id="PF17900">
    <property type="entry name" value="Peptidase_M1_N"/>
    <property type="match status" value="1"/>
</dbReference>
<keyword evidence="5 11" id="KW-0378">Hydrolase</keyword>
<dbReference type="Gene3D" id="2.60.40.1910">
    <property type="match status" value="1"/>
</dbReference>